<organism evidence="2 3">
    <name type="scientific">Willisornis vidua</name>
    <name type="common">Xingu scale-backed antbird</name>
    <dbReference type="NCBI Taxonomy" id="1566151"/>
    <lineage>
        <taxon>Eukaryota</taxon>
        <taxon>Metazoa</taxon>
        <taxon>Chordata</taxon>
        <taxon>Craniata</taxon>
        <taxon>Vertebrata</taxon>
        <taxon>Euteleostomi</taxon>
        <taxon>Archelosauria</taxon>
        <taxon>Archosauria</taxon>
        <taxon>Dinosauria</taxon>
        <taxon>Saurischia</taxon>
        <taxon>Theropoda</taxon>
        <taxon>Coelurosauria</taxon>
        <taxon>Aves</taxon>
        <taxon>Neognathae</taxon>
        <taxon>Neoaves</taxon>
        <taxon>Telluraves</taxon>
        <taxon>Australaves</taxon>
        <taxon>Passeriformes</taxon>
        <taxon>Thamnophilidae</taxon>
        <taxon>Willisornis</taxon>
    </lineage>
</organism>
<comment type="caution">
    <text evidence="2">The sequence shown here is derived from an EMBL/GenBank/DDBJ whole genome shotgun (WGS) entry which is preliminary data.</text>
</comment>
<evidence type="ECO:0000313" key="2">
    <source>
        <dbReference type="EMBL" id="KAJ7406632.1"/>
    </source>
</evidence>
<sequence>MNALLKQDFGREGIKLCVAEEMEEQRRAELQEEEQHLTNTHKRQGLCLEGLTVSGQQNSVYETSEDGSGREEGGEKGGVIKHRITGMETSGEPVGEDEFCSNLSTSKEDPFQSKILILLVPLKCKRAMKLVKDLEHKSYEEWLKELGVFSLGKKEAQGDLLTLYNHLKGDCRQMGVSPPK</sequence>
<feature type="region of interest" description="Disordered" evidence="1">
    <location>
        <begin position="58"/>
        <end position="78"/>
    </location>
</feature>
<dbReference type="EMBL" id="WHWB01034642">
    <property type="protein sequence ID" value="KAJ7406632.1"/>
    <property type="molecule type" value="Genomic_DNA"/>
</dbReference>
<protein>
    <submittedName>
        <fullName evidence="2">Uncharacterized protein</fullName>
    </submittedName>
</protein>
<keyword evidence="3" id="KW-1185">Reference proteome</keyword>
<gene>
    <name evidence="2" type="ORF">WISP_133100</name>
</gene>
<name>A0ABQ9CPB9_9PASS</name>
<evidence type="ECO:0000256" key="1">
    <source>
        <dbReference type="SAM" id="MobiDB-lite"/>
    </source>
</evidence>
<dbReference type="Proteomes" id="UP001145742">
    <property type="component" value="Unassembled WGS sequence"/>
</dbReference>
<evidence type="ECO:0000313" key="3">
    <source>
        <dbReference type="Proteomes" id="UP001145742"/>
    </source>
</evidence>
<reference evidence="2" key="1">
    <citation type="submission" date="2019-10" db="EMBL/GenBank/DDBJ databases">
        <authorList>
            <person name="Soares A.E.R."/>
            <person name="Aleixo A."/>
            <person name="Schneider P."/>
            <person name="Miyaki C.Y."/>
            <person name="Schneider M.P."/>
            <person name="Mello C."/>
            <person name="Vasconcelos A.T.R."/>
        </authorList>
    </citation>
    <scope>NUCLEOTIDE SEQUENCE</scope>
    <source>
        <tissue evidence="2">Muscle</tissue>
    </source>
</reference>
<proteinExistence type="predicted"/>
<accession>A0ABQ9CPB9</accession>